<keyword evidence="3" id="KW-1185">Reference proteome</keyword>
<reference evidence="2" key="1">
    <citation type="submission" date="2023-03" db="EMBL/GenBank/DDBJ databases">
        <title>Massive genome expansion in bonnet fungi (Mycena s.s.) driven by repeated elements and novel gene families across ecological guilds.</title>
        <authorList>
            <consortium name="Lawrence Berkeley National Laboratory"/>
            <person name="Harder C.B."/>
            <person name="Miyauchi S."/>
            <person name="Viragh M."/>
            <person name="Kuo A."/>
            <person name="Thoen E."/>
            <person name="Andreopoulos B."/>
            <person name="Lu D."/>
            <person name="Skrede I."/>
            <person name="Drula E."/>
            <person name="Henrissat B."/>
            <person name="Morin E."/>
            <person name="Kohler A."/>
            <person name="Barry K."/>
            <person name="LaButti K."/>
            <person name="Morin E."/>
            <person name="Salamov A."/>
            <person name="Lipzen A."/>
            <person name="Mereny Z."/>
            <person name="Hegedus B."/>
            <person name="Baldrian P."/>
            <person name="Stursova M."/>
            <person name="Weitz H."/>
            <person name="Taylor A."/>
            <person name="Grigoriev I.V."/>
            <person name="Nagy L.G."/>
            <person name="Martin F."/>
            <person name="Kauserud H."/>
        </authorList>
    </citation>
    <scope>NUCLEOTIDE SEQUENCE</scope>
    <source>
        <strain evidence="2">CBHHK067</strain>
    </source>
</reference>
<sequence>MLQHERVNPELFIARARNQISIFGEGPVPEPELNTMRSNGRTNKSRRVVVQNFEFLRGAQLFLSLFSTTSSRSGMASIEHWNGGYPHPSFTELLEDNQRIEWGLDSPIHKVFRSRISAIRRRSSSGASASLPCLILKKRSSQDSNAGFRGAREVAKVIIQTGGGMMEAPSPTSLPRPEAEGIHADTI</sequence>
<dbReference type="AlphaFoldDB" id="A0AAD7DND5"/>
<accession>A0AAD7DND5</accession>
<evidence type="ECO:0000313" key="2">
    <source>
        <dbReference type="EMBL" id="KAJ7695347.1"/>
    </source>
</evidence>
<comment type="caution">
    <text evidence="2">The sequence shown here is derived from an EMBL/GenBank/DDBJ whole genome shotgun (WGS) entry which is preliminary data.</text>
</comment>
<name>A0AAD7DND5_MYCRO</name>
<feature type="region of interest" description="Disordered" evidence="1">
    <location>
        <begin position="164"/>
        <end position="187"/>
    </location>
</feature>
<feature type="compositionally biased region" description="Basic and acidic residues" evidence="1">
    <location>
        <begin position="177"/>
        <end position="187"/>
    </location>
</feature>
<gene>
    <name evidence="2" type="ORF">B0H17DRAFT_1131406</name>
</gene>
<proteinExistence type="predicted"/>
<dbReference type="Proteomes" id="UP001221757">
    <property type="component" value="Unassembled WGS sequence"/>
</dbReference>
<evidence type="ECO:0000256" key="1">
    <source>
        <dbReference type="SAM" id="MobiDB-lite"/>
    </source>
</evidence>
<evidence type="ECO:0000313" key="3">
    <source>
        <dbReference type="Proteomes" id="UP001221757"/>
    </source>
</evidence>
<organism evidence="2 3">
    <name type="scientific">Mycena rosella</name>
    <name type="common">Pink bonnet</name>
    <name type="synonym">Agaricus rosellus</name>
    <dbReference type="NCBI Taxonomy" id="1033263"/>
    <lineage>
        <taxon>Eukaryota</taxon>
        <taxon>Fungi</taxon>
        <taxon>Dikarya</taxon>
        <taxon>Basidiomycota</taxon>
        <taxon>Agaricomycotina</taxon>
        <taxon>Agaricomycetes</taxon>
        <taxon>Agaricomycetidae</taxon>
        <taxon>Agaricales</taxon>
        <taxon>Marasmiineae</taxon>
        <taxon>Mycenaceae</taxon>
        <taxon>Mycena</taxon>
    </lineage>
</organism>
<protein>
    <submittedName>
        <fullName evidence="2">Uncharacterized protein</fullName>
    </submittedName>
</protein>
<dbReference type="EMBL" id="JARKIE010000038">
    <property type="protein sequence ID" value="KAJ7695347.1"/>
    <property type="molecule type" value="Genomic_DNA"/>
</dbReference>